<dbReference type="InterPro" id="IPR052902">
    <property type="entry name" value="ABC-2_transporter"/>
</dbReference>
<dbReference type="Pfam" id="PF01061">
    <property type="entry name" value="ABC2_membrane"/>
    <property type="match status" value="1"/>
</dbReference>
<evidence type="ECO:0000256" key="1">
    <source>
        <dbReference type="ARBA" id="ARBA00004141"/>
    </source>
</evidence>
<dbReference type="GO" id="GO:0140359">
    <property type="term" value="F:ABC-type transporter activity"/>
    <property type="evidence" value="ECO:0007669"/>
    <property type="project" value="InterPro"/>
</dbReference>
<feature type="transmembrane region" description="Helical" evidence="5">
    <location>
        <begin position="18"/>
        <end position="39"/>
    </location>
</feature>
<comment type="similarity">
    <text evidence="5">Belongs to the ABC-2 integral membrane protein family.</text>
</comment>
<dbReference type="Proteomes" id="UP000595349">
    <property type="component" value="Chromosome"/>
</dbReference>
<dbReference type="InterPro" id="IPR047817">
    <property type="entry name" value="ABC2_TM_bact-type"/>
</dbReference>
<dbReference type="RefSeq" id="WP_200085176.1">
    <property type="nucleotide sequence ID" value="NZ_CP054706.1"/>
</dbReference>
<evidence type="ECO:0000313" key="8">
    <source>
        <dbReference type="Proteomes" id="UP000595349"/>
    </source>
</evidence>
<dbReference type="PANTHER" id="PTHR43027">
    <property type="entry name" value="DOXORUBICIN RESISTANCE ABC TRANSPORTER PERMEASE PROTEIN DRRC-RELATED"/>
    <property type="match status" value="1"/>
</dbReference>
<dbReference type="PANTHER" id="PTHR43027:SF1">
    <property type="entry name" value="DOXORUBICIN RESISTANCE ABC TRANSPORTER PERMEASE PROTEIN DRRC-RELATED"/>
    <property type="match status" value="1"/>
</dbReference>
<keyword evidence="4 5" id="KW-0472">Membrane</keyword>
<accession>A0A7T7CG46</accession>
<dbReference type="GO" id="GO:0043190">
    <property type="term" value="C:ATP-binding cassette (ABC) transporter complex"/>
    <property type="evidence" value="ECO:0007669"/>
    <property type="project" value="InterPro"/>
</dbReference>
<evidence type="ECO:0000256" key="2">
    <source>
        <dbReference type="ARBA" id="ARBA00022692"/>
    </source>
</evidence>
<feature type="transmembrane region" description="Helical" evidence="5">
    <location>
        <begin position="98"/>
        <end position="122"/>
    </location>
</feature>
<keyword evidence="5" id="KW-0813">Transport</keyword>
<keyword evidence="8" id="KW-1185">Reference proteome</keyword>
<sequence>MWAVANIETRKQLQDKALLFWTLALPIVFIMGFMAIFAADAPDQTAVANQIITGFSVFFAVFIIISMVISFVKDRENGFVARLASTPLTPGGYFIGKWLPFGAIVVGQIIVLAILGIVVYGMSIDQPFFYLLIACFVAMMVTSWGVAIAMFSKTENTGLALTQVIAFAGAILGGLWMPFETLPETIQTIGTFSPQYWAHQALLSTLPGQPDGENVGIALLILLGYTGVGFVLAFVGYRKFLRESRN</sequence>
<name>A0A7T7CG46_9BACI</name>
<dbReference type="AlphaFoldDB" id="A0A7T7CG46"/>
<proteinExistence type="inferred from homology"/>
<comment type="subcellular location">
    <subcellularLocation>
        <location evidence="5">Cell membrane</location>
        <topology evidence="5">Multi-pass membrane protein</topology>
    </subcellularLocation>
    <subcellularLocation>
        <location evidence="1">Membrane</location>
        <topology evidence="1">Multi-pass membrane protein</topology>
    </subcellularLocation>
</comment>
<evidence type="ECO:0000256" key="4">
    <source>
        <dbReference type="ARBA" id="ARBA00023136"/>
    </source>
</evidence>
<feature type="domain" description="ABC transmembrane type-2" evidence="6">
    <location>
        <begin position="17"/>
        <end position="240"/>
    </location>
</feature>
<keyword evidence="2 5" id="KW-0812">Transmembrane</keyword>
<gene>
    <name evidence="7" type="ORF">HUG20_13510</name>
</gene>
<evidence type="ECO:0000256" key="3">
    <source>
        <dbReference type="ARBA" id="ARBA00022989"/>
    </source>
</evidence>
<evidence type="ECO:0000256" key="5">
    <source>
        <dbReference type="RuleBase" id="RU361157"/>
    </source>
</evidence>
<dbReference type="KEGG" id="scib:HUG20_13510"/>
<dbReference type="EMBL" id="CP054706">
    <property type="protein sequence ID" value="QQK80810.1"/>
    <property type="molecule type" value="Genomic_DNA"/>
</dbReference>
<keyword evidence="5" id="KW-1003">Cell membrane</keyword>
<dbReference type="InterPro" id="IPR013525">
    <property type="entry name" value="ABC2_TM"/>
</dbReference>
<evidence type="ECO:0000313" key="7">
    <source>
        <dbReference type="EMBL" id="QQK80810.1"/>
    </source>
</evidence>
<dbReference type="PIRSF" id="PIRSF006648">
    <property type="entry name" value="DrrB"/>
    <property type="match status" value="1"/>
</dbReference>
<evidence type="ECO:0000259" key="6">
    <source>
        <dbReference type="PROSITE" id="PS51012"/>
    </source>
</evidence>
<feature type="transmembrane region" description="Helical" evidence="5">
    <location>
        <begin position="128"/>
        <end position="151"/>
    </location>
</feature>
<organism evidence="7 8">
    <name type="scientific">Salicibibacter cibi</name>
    <dbReference type="NCBI Taxonomy" id="2743001"/>
    <lineage>
        <taxon>Bacteria</taxon>
        <taxon>Bacillati</taxon>
        <taxon>Bacillota</taxon>
        <taxon>Bacilli</taxon>
        <taxon>Bacillales</taxon>
        <taxon>Bacillaceae</taxon>
        <taxon>Salicibibacter</taxon>
    </lineage>
</organism>
<feature type="transmembrane region" description="Helical" evidence="5">
    <location>
        <begin position="51"/>
        <end position="72"/>
    </location>
</feature>
<dbReference type="PROSITE" id="PS51012">
    <property type="entry name" value="ABC_TM2"/>
    <property type="match status" value="1"/>
</dbReference>
<protein>
    <recommendedName>
        <fullName evidence="5">Transport permease protein</fullName>
    </recommendedName>
</protein>
<keyword evidence="3 5" id="KW-1133">Transmembrane helix</keyword>
<feature type="transmembrane region" description="Helical" evidence="5">
    <location>
        <begin position="158"/>
        <end position="177"/>
    </location>
</feature>
<feature type="transmembrane region" description="Helical" evidence="5">
    <location>
        <begin position="215"/>
        <end position="237"/>
    </location>
</feature>
<dbReference type="InterPro" id="IPR000412">
    <property type="entry name" value="ABC_2_transport"/>
</dbReference>
<reference evidence="7 8" key="1">
    <citation type="submission" date="2020-06" db="EMBL/GenBank/DDBJ databases">
        <title>Genomic analysis of Salicibibacter sp. NKC21-4.</title>
        <authorList>
            <person name="Oh Y.J."/>
        </authorList>
    </citation>
    <scope>NUCLEOTIDE SEQUENCE [LARGE SCALE GENOMIC DNA]</scope>
    <source>
        <strain evidence="7 8">NKC21-4</strain>
    </source>
</reference>